<name>A0A166B6U8_METOA</name>
<sequence>MRIIAEKENEKLHDKSISELKGYPFFNNYIIL</sequence>
<accession>A0A166B6U8</accession>
<reference evidence="2" key="1">
    <citation type="journal article" date="2016" name="Genome Announc.">
        <title>Draft Genome Sequences of Methanobrevibacter curvatus DSM11111, Methanobrevibacter cuticularis DSM11139, Methanobrevibacter filiformis DSM11501, and Methanobrevibacter oralis DSM7256.</title>
        <authorList>
            <person name="Poehlein A."/>
            <person name="Seedorf H."/>
        </authorList>
    </citation>
    <scope>NUCLEOTIDE SEQUENCE [LARGE SCALE GENOMIC DNA]</scope>
    <source>
        <strain evidence="2">DSM 7256 / JCM 30027 / ZR</strain>
    </source>
</reference>
<dbReference type="Proteomes" id="UP000077428">
    <property type="component" value="Unassembled WGS sequence"/>
</dbReference>
<comment type="caution">
    <text evidence="1">The sequence shown here is derived from an EMBL/GenBank/DDBJ whole genome shotgun (WGS) entry which is preliminary data.</text>
</comment>
<evidence type="ECO:0000313" key="2">
    <source>
        <dbReference type="Proteomes" id="UP000077428"/>
    </source>
</evidence>
<protein>
    <submittedName>
        <fullName evidence="1">Uncharacterized protein</fullName>
    </submittedName>
</protein>
<dbReference type="PATRIC" id="fig|66851.6.peg.1084"/>
<keyword evidence="2" id="KW-1185">Reference proteome</keyword>
<evidence type="ECO:0000313" key="1">
    <source>
        <dbReference type="EMBL" id="KZX12944.1"/>
    </source>
</evidence>
<dbReference type="AlphaFoldDB" id="A0A166B6U8"/>
<dbReference type="EMBL" id="LWMU01000060">
    <property type="protein sequence ID" value="KZX12944.1"/>
    <property type="molecule type" value="Genomic_DNA"/>
</dbReference>
<gene>
    <name evidence="1" type="ORF">MBORA_09870</name>
</gene>
<proteinExistence type="predicted"/>
<organism evidence="1 2">
    <name type="scientific">Methanobrevibacter oralis</name>
    <dbReference type="NCBI Taxonomy" id="66851"/>
    <lineage>
        <taxon>Archaea</taxon>
        <taxon>Methanobacteriati</taxon>
        <taxon>Methanobacteriota</taxon>
        <taxon>Methanomada group</taxon>
        <taxon>Methanobacteria</taxon>
        <taxon>Methanobacteriales</taxon>
        <taxon>Methanobacteriaceae</taxon>
        <taxon>Methanobrevibacter</taxon>
    </lineage>
</organism>
<dbReference type="STRING" id="66851.MBORA_09870"/>